<evidence type="ECO:0000259" key="3">
    <source>
        <dbReference type="Pfam" id="PF25876"/>
    </source>
</evidence>
<evidence type="ECO:0000256" key="1">
    <source>
        <dbReference type="ARBA" id="ARBA00009477"/>
    </source>
</evidence>
<dbReference type="SUPFAM" id="SSF111369">
    <property type="entry name" value="HlyD-like secretion proteins"/>
    <property type="match status" value="1"/>
</dbReference>
<dbReference type="RefSeq" id="WP_172233989.1">
    <property type="nucleotide sequence ID" value="NZ_CP035946.1"/>
</dbReference>
<dbReference type="Proteomes" id="UP000786183">
    <property type="component" value="Unassembled WGS sequence"/>
</dbReference>
<reference evidence="5 6" key="1">
    <citation type="submission" date="2020-07" db="EMBL/GenBank/DDBJ databases">
        <title>Transfer of Campylobacter canadensis to the novel genus Avispirillum gen. nov., that also includes two novel species recovered from migratory waterfowl: Avispirillum anseris sp. nov. and Avispirillum brantae sp. nov.</title>
        <authorList>
            <person name="Miller W.G."/>
            <person name="Chapman M.H."/>
            <person name="Yee E."/>
            <person name="Inglis G.D."/>
        </authorList>
    </citation>
    <scope>NUCLEOTIDE SEQUENCE [LARGE SCALE GENOMIC DNA]</scope>
    <source>
        <strain evidence="5 6">L283</strain>
    </source>
</reference>
<accession>A0ABS7WSE2</accession>
<dbReference type="NCBIfam" id="TIGR01730">
    <property type="entry name" value="RND_mfp"/>
    <property type="match status" value="1"/>
</dbReference>
<dbReference type="PANTHER" id="PTHR30158">
    <property type="entry name" value="ACRA/E-RELATED COMPONENT OF DRUG EFFLUX TRANSPORTER"/>
    <property type="match status" value="1"/>
</dbReference>
<dbReference type="PROSITE" id="PS51257">
    <property type="entry name" value="PROKAR_LIPOPROTEIN"/>
    <property type="match status" value="1"/>
</dbReference>
<keyword evidence="6" id="KW-1185">Reference proteome</keyword>
<comment type="caution">
    <text evidence="5">The sequence shown here is derived from an EMBL/GenBank/DDBJ whole genome shotgun (WGS) entry which is preliminary data.</text>
</comment>
<keyword evidence="2" id="KW-0175">Coiled coil</keyword>
<feature type="domain" description="Multidrug resistance protein MdtA-like alpha-helical hairpin" evidence="3">
    <location>
        <begin position="106"/>
        <end position="169"/>
    </location>
</feature>
<dbReference type="InterPro" id="IPR058624">
    <property type="entry name" value="MdtA-like_HH"/>
</dbReference>
<proteinExistence type="inferred from homology"/>
<dbReference type="Gene3D" id="1.10.287.470">
    <property type="entry name" value="Helix hairpin bin"/>
    <property type="match status" value="1"/>
</dbReference>
<evidence type="ECO:0000313" key="6">
    <source>
        <dbReference type="Proteomes" id="UP000786183"/>
    </source>
</evidence>
<dbReference type="Gene3D" id="2.40.30.170">
    <property type="match status" value="1"/>
</dbReference>
<name>A0ABS7WSE2_9BACT</name>
<dbReference type="Pfam" id="PF25917">
    <property type="entry name" value="BSH_RND"/>
    <property type="match status" value="1"/>
</dbReference>
<dbReference type="InterPro" id="IPR006143">
    <property type="entry name" value="RND_pump_MFP"/>
</dbReference>
<evidence type="ECO:0000256" key="2">
    <source>
        <dbReference type="SAM" id="Coils"/>
    </source>
</evidence>
<protein>
    <submittedName>
        <fullName evidence="5">Efflux RND transporter periplasmic adaptor subunit</fullName>
    </submittedName>
</protein>
<evidence type="ECO:0000313" key="5">
    <source>
        <dbReference type="EMBL" id="MBZ7987668.1"/>
    </source>
</evidence>
<comment type="similarity">
    <text evidence="1">Belongs to the membrane fusion protein (MFP) (TC 8.A.1) family.</text>
</comment>
<feature type="domain" description="Multidrug resistance protein MdtA-like barrel-sandwich hybrid" evidence="4">
    <location>
        <begin position="60"/>
        <end position="197"/>
    </location>
</feature>
<dbReference type="Pfam" id="PF25876">
    <property type="entry name" value="HH_MFP_RND"/>
    <property type="match status" value="1"/>
</dbReference>
<gene>
    <name evidence="5" type="ORF">AVCANL283_06090</name>
</gene>
<feature type="coiled-coil region" evidence="2">
    <location>
        <begin position="104"/>
        <end position="165"/>
    </location>
</feature>
<dbReference type="EMBL" id="JACGBB010000012">
    <property type="protein sequence ID" value="MBZ7987668.1"/>
    <property type="molecule type" value="Genomic_DNA"/>
</dbReference>
<dbReference type="Gene3D" id="2.40.50.100">
    <property type="match status" value="1"/>
</dbReference>
<dbReference type="InterPro" id="IPR058625">
    <property type="entry name" value="MdtA-like_BSH"/>
</dbReference>
<evidence type="ECO:0000259" key="4">
    <source>
        <dbReference type="Pfam" id="PF25917"/>
    </source>
</evidence>
<organism evidence="5 6">
    <name type="scientific">Campylobacter canadensis</name>
    <dbReference type="NCBI Taxonomy" id="449520"/>
    <lineage>
        <taxon>Bacteria</taxon>
        <taxon>Pseudomonadati</taxon>
        <taxon>Campylobacterota</taxon>
        <taxon>Epsilonproteobacteria</taxon>
        <taxon>Campylobacterales</taxon>
        <taxon>Campylobacteraceae</taxon>
        <taxon>Campylobacter</taxon>
    </lineage>
</organism>
<sequence>MKIILKTSLIALSVFLIGCNDEKAAQNAAAMPSLVDVSKVIAEDAKVYYKYSATLQADNYVSIMPKISGEIKKIYFKDGDFVKAGTVLYKIDDEQIKANYDVSLADVEVANANYENAKTDYERSAGLYEKKAISQKEYESKLANYKSAKANLTKANSALKLAKLNLDYTEVKAPFSGLVQDSLVDVGSYAVANNTKLVNIINQDNLKAVFYIPDSSSLNFSFNGKDWDFANAKAHFSLNNKEYNGSLEYLSNDIELASSKAYALFKNTDYSLKNGTYVNLVIDNISKDNSFVIKKENLLQDINGYYVYVKKNNKAEQVYVNPIFDDENIAVVSAENSKLKVGDELILNNYKKIYPGASVATDAEFKAMMSKQASAKEVKE</sequence>
<dbReference type="Gene3D" id="2.40.420.20">
    <property type="match status" value="1"/>
</dbReference>